<dbReference type="Pfam" id="PF05258">
    <property type="entry name" value="DciA"/>
    <property type="match status" value="1"/>
</dbReference>
<organism evidence="1 2">
    <name type="scientific">Aliikangiella marina</name>
    <dbReference type="NCBI Taxonomy" id="1712262"/>
    <lineage>
        <taxon>Bacteria</taxon>
        <taxon>Pseudomonadati</taxon>
        <taxon>Pseudomonadota</taxon>
        <taxon>Gammaproteobacteria</taxon>
        <taxon>Oceanospirillales</taxon>
        <taxon>Pleioneaceae</taxon>
        <taxon>Aliikangiella</taxon>
    </lineage>
</organism>
<dbReference type="InterPro" id="IPR007922">
    <property type="entry name" value="DciA-like"/>
</dbReference>
<name>A0A545TDI4_9GAMM</name>
<evidence type="ECO:0000313" key="2">
    <source>
        <dbReference type="Proteomes" id="UP000317839"/>
    </source>
</evidence>
<dbReference type="EMBL" id="VIKR01000002">
    <property type="protein sequence ID" value="TQV75287.1"/>
    <property type="molecule type" value="Genomic_DNA"/>
</dbReference>
<dbReference type="OrthoDB" id="5767011at2"/>
<dbReference type="AlphaFoldDB" id="A0A545TDI4"/>
<gene>
    <name evidence="1" type="ORF">FLL45_10155</name>
</gene>
<dbReference type="RefSeq" id="WP_142941903.1">
    <property type="nucleotide sequence ID" value="NZ_VIKR01000002.1"/>
</dbReference>
<comment type="caution">
    <text evidence="1">The sequence shown here is derived from an EMBL/GenBank/DDBJ whole genome shotgun (WGS) entry which is preliminary data.</text>
</comment>
<proteinExistence type="predicted"/>
<dbReference type="Proteomes" id="UP000317839">
    <property type="component" value="Unassembled WGS sequence"/>
</dbReference>
<evidence type="ECO:0000313" key="1">
    <source>
        <dbReference type="EMBL" id="TQV75287.1"/>
    </source>
</evidence>
<accession>A0A545TDI4</accession>
<sequence>MSRPSTHNVNNLISEPGGEIKALLDKLSKIQTLNNTLHGKLNATLAKHCRVINLRKNVLVIAVDSPAWSNKIRFQLPDLLSYFRENGYFGLSNIEVIVQPR</sequence>
<keyword evidence="2" id="KW-1185">Reference proteome</keyword>
<protein>
    <submittedName>
        <fullName evidence="1">DUF721 domain-containing protein</fullName>
    </submittedName>
</protein>
<reference evidence="1 2" key="1">
    <citation type="submission" date="2019-06" db="EMBL/GenBank/DDBJ databases">
        <title>Draft genome of Aliikangiella marina GYP-15.</title>
        <authorList>
            <person name="Wang G."/>
        </authorList>
    </citation>
    <scope>NUCLEOTIDE SEQUENCE [LARGE SCALE GENOMIC DNA]</scope>
    <source>
        <strain evidence="1 2">GYP-15</strain>
    </source>
</reference>